<feature type="compositionally biased region" description="Acidic residues" evidence="1">
    <location>
        <begin position="503"/>
        <end position="512"/>
    </location>
</feature>
<feature type="region of interest" description="Disordered" evidence="1">
    <location>
        <begin position="152"/>
        <end position="179"/>
    </location>
</feature>
<feature type="region of interest" description="Disordered" evidence="1">
    <location>
        <begin position="244"/>
        <end position="263"/>
    </location>
</feature>
<feature type="compositionally biased region" description="Polar residues" evidence="1">
    <location>
        <begin position="513"/>
        <end position="523"/>
    </location>
</feature>
<feature type="region of interest" description="Disordered" evidence="1">
    <location>
        <begin position="481"/>
        <end position="665"/>
    </location>
</feature>
<dbReference type="PROSITE" id="PS50812">
    <property type="entry name" value="PWWP"/>
    <property type="match status" value="1"/>
</dbReference>
<feature type="compositionally biased region" description="Acidic residues" evidence="1">
    <location>
        <begin position="601"/>
        <end position="632"/>
    </location>
</feature>
<dbReference type="InterPro" id="IPR000313">
    <property type="entry name" value="PWWP_dom"/>
</dbReference>
<accession>A0A9Q1KHK3</accession>
<feature type="compositionally biased region" description="Basic and acidic residues" evidence="1">
    <location>
        <begin position="427"/>
        <end position="439"/>
    </location>
</feature>
<gene>
    <name evidence="3" type="ORF">Cgig2_014526</name>
</gene>
<keyword evidence="4" id="KW-1185">Reference proteome</keyword>
<feature type="region of interest" description="Disordered" evidence="1">
    <location>
        <begin position="1085"/>
        <end position="1168"/>
    </location>
</feature>
<dbReference type="SMART" id="SM00293">
    <property type="entry name" value="PWWP"/>
    <property type="match status" value="1"/>
</dbReference>
<comment type="caution">
    <text evidence="3">The sequence shown here is derived from an EMBL/GenBank/DDBJ whole genome shotgun (WGS) entry which is preliminary data.</text>
</comment>
<feature type="compositionally biased region" description="Basic residues" evidence="1">
    <location>
        <begin position="1089"/>
        <end position="1101"/>
    </location>
</feature>
<evidence type="ECO:0000313" key="3">
    <source>
        <dbReference type="EMBL" id="KAJ8443004.1"/>
    </source>
</evidence>
<dbReference type="OrthoDB" id="62853at2759"/>
<dbReference type="Pfam" id="PF00855">
    <property type="entry name" value="PWWP"/>
    <property type="match status" value="1"/>
</dbReference>
<feature type="region of interest" description="Disordered" evidence="1">
    <location>
        <begin position="419"/>
        <end position="469"/>
    </location>
</feature>
<dbReference type="CDD" id="cd05162">
    <property type="entry name" value="PWWP"/>
    <property type="match status" value="1"/>
</dbReference>
<evidence type="ECO:0000313" key="4">
    <source>
        <dbReference type="Proteomes" id="UP001153076"/>
    </source>
</evidence>
<sequence>MNSDIVIAMEETEDHEPRVANVSETTAKLTPVVTTTSTETRIEEVVEGEGEGEGEGGEIEERHVSALEKVVVAEEEGRACEGGDVMVEVLGSEVLVDGARGHNGEVGGIQRGGGVKGENLEDGDDGGGGGGVGAGKVDSVVDEKRVVEMQVDRETERKSDDDGGVTEMELAGNGNEIQEGSVSHDVEVRRNNEIENGIQHSMSQITSMADGIKDDNAAESVDAEKEANELQGVKVVEFVSESKTKEEVIPEEGNEEGVSTPDTYRHSELTMGLSITESKVADRPVAGIPEADSDAGPSRDGNGESEGLVNHERPPLAYESPFRCIDEGLECRADPSEGGRMEFIDGVKEQAANTEKVVLVGASSHNEDETIEPLDTVTSPVDKQHVQIQSKVNKDDEKLNMGSILFEPEHPDVSVAERAAEGLSGSQKRDETKESESRSAHGQPPLPDESPVEVVDQVNSSTPDTLSVGVNAIEAVAWVGSNMEDTQEAQEDVDISEQVELPDVQEEDEELQSDSMESQSNDGSMDCEGRTAHGQEDEELQSDSMESQSNDGSKDCVGRTAHGQALVPDESCLDVDQANKRVAKTTLVDESAMIGVAQDGSDMEDSQEGPEEAGITEEVESPDEPEVDEEPVSDSSKPRSKEEKNARRGHAKSGNLGKDHQVSYQLPPENEGEFSVFDLVWGKVKSHPWWPGQIFHPFDSSEKAKKYFRKDCYLVAYFGDKSFAWNDGSVLKPFFKNFSQEEKQSNSEAFQNAVNCALEEVSRRVELGLACSCISEEVYDRIRYQTVENAGIREESSKREGVDWSTGVDYFQPVNLVEYIKALALSPTNGTSQLDLVIAKAQLLAFNRLKGCDVLPDFQYYDGLVERDAETPLCAEHGEAKLVDPVAGGDGKARSKGPHRRKHNLKDIVYRRRKEKSMTELMGESMYYFDGDFDSHEEDDIMLASPTSGTKRKASSYLTDDFTGQQNTKTISVAKVSHTASPNPQQSFKVGECIRRVASQLTGSSSIMKITGDGSNSQHLVDDADEISDPPDDSHLEEEMAPKKEVSTDEMLSQLHLSARDPMKGYSFLADVISFFSEFRNLAVSTQRQRMRKGSGRKRKPSVPVTGAPETFEFDDRNDSYWTDMVIQNNSEAKPSRRGRKRKEDRLPSGDPEKPLKSNPRKYSRKQYFHGNRESVAEICPETEKQQEQLPTGPTELMLNFSEVGSIPSEVNLNKMFRRFGPLKELETEIDAQSCRAKVVFKKRSDAEVAYSSAAMFNIFGSTLSTKYNEEHQSLQHCWEDQVNAGEWDRRLTNRWLFKTVNGRGFQSSYLTVSEKAYVVMAYMEFAEDHKLVLLSEETVWTGDSLSNPCLIAIFQGVLSFPE</sequence>
<name>A0A9Q1KHK3_9CARY</name>
<feature type="region of interest" description="Disordered" evidence="1">
    <location>
        <begin position="31"/>
        <end position="60"/>
    </location>
</feature>
<reference evidence="3" key="1">
    <citation type="submission" date="2022-04" db="EMBL/GenBank/DDBJ databases">
        <title>Carnegiea gigantea Genome sequencing and assembly v2.</title>
        <authorList>
            <person name="Copetti D."/>
            <person name="Sanderson M.J."/>
            <person name="Burquez A."/>
            <person name="Wojciechowski M.F."/>
        </authorList>
    </citation>
    <scope>NUCLEOTIDE SEQUENCE</scope>
    <source>
        <strain evidence="3">SGP5-SGP5p</strain>
        <tissue evidence="3">Aerial part</tissue>
    </source>
</reference>
<feature type="compositionally biased region" description="Polar residues" evidence="1">
    <location>
        <begin position="542"/>
        <end position="551"/>
    </location>
</feature>
<feature type="compositionally biased region" description="Basic and acidic residues" evidence="1">
    <location>
        <begin position="636"/>
        <end position="646"/>
    </location>
</feature>
<feature type="compositionally biased region" description="Basic and acidic residues" evidence="1">
    <location>
        <begin position="1142"/>
        <end position="1156"/>
    </location>
</feature>
<feature type="region of interest" description="Disordered" evidence="1">
    <location>
        <begin position="105"/>
        <end position="136"/>
    </location>
</feature>
<feature type="compositionally biased region" description="Acidic residues" evidence="1">
    <location>
        <begin position="485"/>
        <end position="497"/>
    </location>
</feature>
<protein>
    <recommendedName>
        <fullName evidence="2">PWWP domain-containing protein</fullName>
    </recommendedName>
</protein>
<feature type="region of interest" description="Disordered" evidence="1">
    <location>
        <begin position="278"/>
        <end position="314"/>
    </location>
</feature>
<dbReference type="InterPro" id="IPR053063">
    <property type="entry name" value="PWWP_domain_containing_PDP"/>
</dbReference>
<dbReference type="Gene3D" id="2.30.30.140">
    <property type="match status" value="1"/>
</dbReference>
<dbReference type="PANTHER" id="PTHR42851:SF4">
    <property type="entry name" value="PWWP DOMAIN-CONTAINING PROTEIN"/>
    <property type="match status" value="1"/>
</dbReference>
<feature type="compositionally biased region" description="Basic residues" evidence="1">
    <location>
        <begin position="1159"/>
        <end position="1168"/>
    </location>
</feature>
<dbReference type="PANTHER" id="PTHR42851">
    <property type="entry name" value="ALDOLASE-RELATED"/>
    <property type="match status" value="1"/>
</dbReference>
<feature type="compositionally biased region" description="Basic and acidic residues" evidence="1">
    <location>
        <begin position="152"/>
        <end position="161"/>
    </location>
</feature>
<dbReference type="SUPFAM" id="SSF63748">
    <property type="entry name" value="Tudor/PWWP/MBT"/>
    <property type="match status" value="1"/>
</dbReference>
<feature type="compositionally biased region" description="Gly residues" evidence="1">
    <location>
        <begin position="105"/>
        <end position="116"/>
    </location>
</feature>
<feature type="compositionally biased region" description="Acidic residues" evidence="1">
    <location>
        <begin position="45"/>
        <end position="58"/>
    </location>
</feature>
<dbReference type="EMBL" id="JAKOGI010000130">
    <property type="protein sequence ID" value="KAJ8443004.1"/>
    <property type="molecule type" value="Genomic_DNA"/>
</dbReference>
<dbReference type="Proteomes" id="UP001153076">
    <property type="component" value="Unassembled WGS sequence"/>
</dbReference>
<evidence type="ECO:0000259" key="2">
    <source>
        <dbReference type="PROSITE" id="PS50812"/>
    </source>
</evidence>
<proteinExistence type="predicted"/>
<evidence type="ECO:0000256" key="1">
    <source>
        <dbReference type="SAM" id="MobiDB-lite"/>
    </source>
</evidence>
<organism evidence="3 4">
    <name type="scientific">Carnegiea gigantea</name>
    <dbReference type="NCBI Taxonomy" id="171969"/>
    <lineage>
        <taxon>Eukaryota</taxon>
        <taxon>Viridiplantae</taxon>
        <taxon>Streptophyta</taxon>
        <taxon>Embryophyta</taxon>
        <taxon>Tracheophyta</taxon>
        <taxon>Spermatophyta</taxon>
        <taxon>Magnoliopsida</taxon>
        <taxon>eudicotyledons</taxon>
        <taxon>Gunneridae</taxon>
        <taxon>Pentapetalae</taxon>
        <taxon>Caryophyllales</taxon>
        <taxon>Cactineae</taxon>
        <taxon>Cactaceae</taxon>
        <taxon>Cactoideae</taxon>
        <taxon>Echinocereeae</taxon>
        <taxon>Carnegiea</taxon>
    </lineage>
</organism>
<feature type="domain" description="PWWP" evidence="2">
    <location>
        <begin position="676"/>
        <end position="737"/>
    </location>
</feature>